<sequence length="48" mass="5372">MPDPGHTVTTKARYNPDTGKCETTSSVTGPHDCQRFETKADCRRDCEQ</sequence>
<dbReference type="Proteomes" id="UP000001555">
    <property type="component" value="Unassembled WGS sequence"/>
</dbReference>
<evidence type="ECO:0000313" key="3">
    <source>
        <dbReference type="EnsemblMetazoa" id="ISCW002136-PA"/>
    </source>
</evidence>
<evidence type="ECO:0000313" key="4">
    <source>
        <dbReference type="Proteomes" id="UP000001555"/>
    </source>
</evidence>
<dbReference type="InParanoid" id="B7PCT4"/>
<dbReference type="Gene3D" id="4.10.410.10">
    <property type="entry name" value="Pancreatic trypsin inhibitor Kunitz domain"/>
    <property type="match status" value="1"/>
</dbReference>
<reference evidence="2 4" key="1">
    <citation type="submission" date="2008-03" db="EMBL/GenBank/DDBJ databases">
        <title>Annotation of Ixodes scapularis.</title>
        <authorList>
            <consortium name="Ixodes scapularis Genome Project Consortium"/>
            <person name="Caler E."/>
            <person name="Hannick L.I."/>
            <person name="Bidwell S."/>
            <person name="Joardar V."/>
            <person name="Thiagarajan M."/>
            <person name="Amedeo P."/>
            <person name="Galinsky K.J."/>
            <person name="Schobel S."/>
            <person name="Inman J."/>
            <person name="Hostetler J."/>
            <person name="Miller J."/>
            <person name="Hammond M."/>
            <person name="Megy K."/>
            <person name="Lawson D."/>
            <person name="Kodira C."/>
            <person name="Sutton G."/>
            <person name="Meyer J."/>
            <person name="Hill C.A."/>
            <person name="Birren B."/>
            <person name="Nene V."/>
            <person name="Collins F."/>
            <person name="Alarcon-Chaidez F."/>
            <person name="Wikel S."/>
            <person name="Strausberg R."/>
        </authorList>
    </citation>
    <scope>NUCLEOTIDE SEQUENCE [LARGE SCALE GENOMIC DNA]</scope>
    <source>
        <strain evidence="4">Wikel</strain>
        <strain evidence="2">Wikel colony</strain>
    </source>
</reference>
<dbReference type="VEuPathDB" id="VectorBase:ISCW002136"/>
<dbReference type="EnsemblMetazoa" id="ISCW002136-RA">
    <property type="protein sequence ID" value="ISCW002136-PA"/>
    <property type="gene ID" value="ISCW002136"/>
</dbReference>
<evidence type="ECO:0000256" key="1">
    <source>
        <dbReference type="SAM" id="MobiDB-lite"/>
    </source>
</evidence>
<gene>
    <name evidence="2" type="ORF">IscW_ISCW002136</name>
</gene>
<feature type="region of interest" description="Disordered" evidence="1">
    <location>
        <begin position="1"/>
        <end position="29"/>
    </location>
</feature>
<dbReference type="AlphaFoldDB" id="B7PCT4"/>
<organism>
    <name type="scientific">Ixodes scapularis</name>
    <name type="common">Black-legged tick</name>
    <name type="synonym">Deer tick</name>
    <dbReference type="NCBI Taxonomy" id="6945"/>
    <lineage>
        <taxon>Eukaryota</taxon>
        <taxon>Metazoa</taxon>
        <taxon>Ecdysozoa</taxon>
        <taxon>Arthropoda</taxon>
        <taxon>Chelicerata</taxon>
        <taxon>Arachnida</taxon>
        <taxon>Acari</taxon>
        <taxon>Parasitiformes</taxon>
        <taxon>Ixodida</taxon>
        <taxon>Ixodoidea</taxon>
        <taxon>Ixodidae</taxon>
        <taxon>Ixodinae</taxon>
        <taxon>Ixodes</taxon>
    </lineage>
</organism>
<keyword evidence="4" id="KW-1185">Reference proteome</keyword>
<accession>B7PCT4</accession>
<evidence type="ECO:0000313" key="2">
    <source>
        <dbReference type="EMBL" id="EEC04406.1"/>
    </source>
</evidence>
<dbReference type="GO" id="GO:0004867">
    <property type="term" value="F:serine-type endopeptidase inhibitor activity"/>
    <property type="evidence" value="ECO:0007669"/>
    <property type="project" value="InterPro"/>
</dbReference>
<dbReference type="InterPro" id="IPR036880">
    <property type="entry name" value="Kunitz_BPTI_sf"/>
</dbReference>
<dbReference type="HOGENOM" id="CLU_209954_0_0_1"/>
<reference evidence="3" key="2">
    <citation type="submission" date="2020-05" db="UniProtKB">
        <authorList>
            <consortium name="EnsemblMetazoa"/>
        </authorList>
    </citation>
    <scope>IDENTIFICATION</scope>
    <source>
        <strain evidence="3">wikel</strain>
    </source>
</reference>
<name>B7PCT4_IXOSC</name>
<dbReference type="EMBL" id="ABJB010281104">
    <property type="status" value="NOT_ANNOTATED_CDS"/>
    <property type="molecule type" value="Genomic_DNA"/>
</dbReference>
<dbReference type="EMBL" id="DS685985">
    <property type="protein sequence ID" value="EEC04406.1"/>
    <property type="molecule type" value="Genomic_DNA"/>
</dbReference>
<dbReference type="PaxDb" id="6945-B7PCT4"/>
<proteinExistence type="predicted"/>
<protein>
    <submittedName>
        <fullName evidence="2 3">Secreted salivary gland peptide, putative</fullName>
    </submittedName>
</protein>
<dbReference type="SUPFAM" id="SSF57362">
    <property type="entry name" value="BPTI-like"/>
    <property type="match status" value="1"/>
</dbReference>
<dbReference type="VEuPathDB" id="VectorBase:ISCI002136"/>